<evidence type="ECO:0000256" key="12">
    <source>
        <dbReference type="RuleBase" id="RU363075"/>
    </source>
</evidence>
<dbReference type="InterPro" id="IPR008978">
    <property type="entry name" value="HSP20-like_chaperone"/>
</dbReference>
<feature type="transmembrane region" description="Helical" evidence="12">
    <location>
        <begin position="334"/>
        <end position="358"/>
    </location>
</feature>
<feature type="transmembrane region" description="Helical" evidence="12">
    <location>
        <begin position="503"/>
        <end position="523"/>
    </location>
</feature>
<keyword evidence="6 12" id="KW-0812">Transmembrane</keyword>
<feature type="domain" description="CS" evidence="14">
    <location>
        <begin position="8"/>
        <end position="96"/>
    </location>
</feature>
<dbReference type="PROSITE" id="PS51203">
    <property type="entry name" value="CS"/>
    <property type="match status" value="1"/>
</dbReference>
<reference evidence="15" key="1">
    <citation type="submission" date="2021-01" db="EMBL/GenBank/DDBJ databases">
        <authorList>
            <person name="Corre E."/>
            <person name="Pelletier E."/>
            <person name="Niang G."/>
            <person name="Scheremetjew M."/>
            <person name="Finn R."/>
            <person name="Kale V."/>
            <person name="Holt S."/>
            <person name="Cochrane G."/>
            <person name="Meng A."/>
            <person name="Brown T."/>
            <person name="Cohen L."/>
        </authorList>
    </citation>
    <scope>NUCLEOTIDE SEQUENCE</scope>
    <source>
        <strain evidence="15">CCMP644</strain>
    </source>
</reference>
<evidence type="ECO:0000256" key="6">
    <source>
        <dbReference type="ARBA" id="ARBA00022692"/>
    </source>
</evidence>
<organism evidence="15">
    <name type="scientific">Hemiselmis andersenii</name>
    <name type="common">Cryptophyte alga</name>
    <dbReference type="NCBI Taxonomy" id="464988"/>
    <lineage>
        <taxon>Eukaryota</taxon>
        <taxon>Cryptophyceae</taxon>
        <taxon>Cryptomonadales</taxon>
        <taxon>Hemiselmidaceae</taxon>
        <taxon>Hemiselmis</taxon>
    </lineage>
</organism>
<feature type="transmembrane region" description="Helical" evidence="12">
    <location>
        <begin position="305"/>
        <end position="322"/>
    </location>
</feature>
<feature type="region of interest" description="Disordered" evidence="13">
    <location>
        <begin position="90"/>
        <end position="159"/>
    </location>
</feature>
<dbReference type="PANTHER" id="PTHR22760:SF1">
    <property type="entry name" value="DOL-P-MAN:MAN(7)GLCNAC(2)-PP-DOL ALPHA-1,6-MANNOSYLTRANSFERASE"/>
    <property type="match status" value="1"/>
</dbReference>
<dbReference type="InterPro" id="IPR005599">
    <property type="entry name" value="GPI_mannosylTrfase"/>
</dbReference>
<feature type="compositionally biased region" description="Basic and acidic residues" evidence="13">
    <location>
        <begin position="133"/>
        <end position="152"/>
    </location>
</feature>
<dbReference type="EMBL" id="HBFX01011666">
    <property type="protein sequence ID" value="CAD8952357.1"/>
    <property type="molecule type" value="Transcribed_RNA"/>
</dbReference>
<evidence type="ECO:0000256" key="1">
    <source>
        <dbReference type="ARBA" id="ARBA00004477"/>
    </source>
</evidence>
<keyword evidence="9 12" id="KW-0472">Membrane</keyword>
<dbReference type="Gene3D" id="2.60.40.790">
    <property type="match status" value="1"/>
</dbReference>
<comment type="catalytic activity">
    <reaction evidence="11">
        <text>an alpha-D-Man-(1-&gt;2)-alpha-D-Man-(1-&gt;2)-alpha-D-Man-(1-&gt;3)-[alpha-D-Man-(1-&gt;2)-alpha-D-Man-(1-&gt;3)-alpha-D-Man-(1-&gt;6)]-beta-D-Man-(1-&gt;4)-beta-D-GlcNAc-(1-&gt;4)-alpha-D-GlcNAc-diphospho-di-trans,poly-cis-dolichol + a di-trans,poly-cis-dolichyl beta-D-mannosyl phosphate = an alpha-D-Man-(1-&gt;2)-alpha-D-Man-(1-&gt;2)-alpha-D-Man-(1-&gt;3)-[alpha-D-Man-(1-&gt;2)-alpha-D-Man-(1-&gt;3)-[alpha-D-Man-(1-&gt;6)]-alpha-D-Man-(1-&gt;6)]-beta-D-Man-(1-&gt;4)-beta-D-GlcNAc-(1-&gt;4)-alpha-D-GlcNAc-diphospho-di-trans,poly-cis-dolichol + a di-trans,poly-cis-dolichyl phosphate + H(+)</text>
        <dbReference type="Rhea" id="RHEA:29535"/>
        <dbReference type="Rhea" id="RHEA-COMP:19498"/>
        <dbReference type="Rhea" id="RHEA-COMP:19501"/>
        <dbReference type="Rhea" id="RHEA-COMP:19518"/>
        <dbReference type="Rhea" id="RHEA-COMP:19519"/>
        <dbReference type="ChEBI" id="CHEBI:15378"/>
        <dbReference type="ChEBI" id="CHEBI:57683"/>
        <dbReference type="ChEBI" id="CHEBI:58211"/>
        <dbReference type="ChEBI" id="CHEBI:132517"/>
        <dbReference type="ChEBI" id="CHEBI:132519"/>
        <dbReference type="EC" id="2.4.1.260"/>
    </reaction>
    <physiologicalReaction direction="left-to-right" evidence="11">
        <dbReference type="Rhea" id="RHEA:29536"/>
    </physiologicalReaction>
</comment>
<keyword evidence="5" id="KW-0808">Transferase</keyword>
<dbReference type="UniPathway" id="UPA00378"/>
<evidence type="ECO:0000313" key="15">
    <source>
        <dbReference type="EMBL" id="CAD8952357.1"/>
    </source>
</evidence>
<accession>A0A6U4PE31</accession>
<protein>
    <recommendedName>
        <fullName evidence="12">Mannosyltransferase</fullName>
        <ecNumber evidence="12">2.4.1.-</ecNumber>
    </recommendedName>
</protein>
<evidence type="ECO:0000256" key="7">
    <source>
        <dbReference type="ARBA" id="ARBA00022824"/>
    </source>
</evidence>
<dbReference type="EC" id="2.4.1.-" evidence="12"/>
<evidence type="ECO:0000256" key="5">
    <source>
        <dbReference type="ARBA" id="ARBA00022679"/>
    </source>
</evidence>
<dbReference type="CDD" id="cd06463">
    <property type="entry name" value="p23_like"/>
    <property type="match status" value="1"/>
</dbReference>
<evidence type="ECO:0000256" key="2">
    <source>
        <dbReference type="ARBA" id="ARBA00004922"/>
    </source>
</evidence>
<proteinExistence type="inferred from homology"/>
<feature type="transmembrane region" description="Helical" evidence="12">
    <location>
        <begin position="255"/>
        <end position="276"/>
    </location>
</feature>
<comment type="function">
    <text evidence="10">Mannosyltransferase that operates in the biosynthetic pathway of dolichol-linked oligosaccharides, the glycan precursors employed in protein asparagine (N)-glycosylation. The assembly of dolichol-linked oligosaccharides begins on the cytosolic side of the endoplasmic reticulum membrane and finishes in its lumen. The sequential addition of sugars to dolichol pyrophosphate produces dolichol-linked oligosaccharides containing fourteen sugars, including two GlcNAcs, nine mannoses and three glucoses. Once assembled, the oligosaccharide is transferred from the lipid to nascent proteins by oligosaccharyltransferases. In the lumen of the endoplasmic reticulum, adds the eighth mannose residue in an alpha-1,6 linkage onto Man(7)GlcNAc(2)-PP-dolichol to produce Man(8)GlcNAc(2)-PP-dolichol.</text>
</comment>
<feature type="transmembrane region" description="Helical" evidence="12">
    <location>
        <begin position="282"/>
        <end position="300"/>
    </location>
</feature>
<keyword evidence="7 12" id="KW-0256">Endoplasmic reticulum</keyword>
<dbReference type="GO" id="GO:0006487">
    <property type="term" value="P:protein N-linked glycosylation"/>
    <property type="evidence" value="ECO:0007669"/>
    <property type="project" value="TreeGrafter"/>
</dbReference>
<dbReference type="AlphaFoldDB" id="A0A6U4PE31"/>
<comment type="pathway">
    <text evidence="2">Protein modification; protein glycosylation.</text>
</comment>
<dbReference type="PANTHER" id="PTHR22760">
    <property type="entry name" value="GLYCOSYLTRANSFERASE"/>
    <property type="match status" value="1"/>
</dbReference>
<evidence type="ECO:0000256" key="13">
    <source>
        <dbReference type="SAM" id="MobiDB-lite"/>
    </source>
</evidence>
<evidence type="ECO:0000256" key="10">
    <source>
        <dbReference type="ARBA" id="ARBA00044721"/>
    </source>
</evidence>
<evidence type="ECO:0000256" key="3">
    <source>
        <dbReference type="ARBA" id="ARBA00007063"/>
    </source>
</evidence>
<evidence type="ECO:0000256" key="9">
    <source>
        <dbReference type="ARBA" id="ARBA00023136"/>
    </source>
</evidence>
<feature type="region of interest" description="Disordered" evidence="13">
    <location>
        <begin position="627"/>
        <end position="665"/>
    </location>
</feature>
<dbReference type="GO" id="GO:0005789">
    <property type="term" value="C:endoplasmic reticulum membrane"/>
    <property type="evidence" value="ECO:0007669"/>
    <property type="project" value="UniProtKB-SubCell"/>
</dbReference>
<feature type="compositionally biased region" description="Pro residues" evidence="13">
    <location>
        <begin position="641"/>
        <end position="651"/>
    </location>
</feature>
<feature type="transmembrane region" description="Helical" evidence="12">
    <location>
        <begin position="225"/>
        <end position="243"/>
    </location>
</feature>
<evidence type="ECO:0000256" key="11">
    <source>
        <dbReference type="ARBA" id="ARBA00048899"/>
    </source>
</evidence>
<name>A0A6U4PE31_HEMAN</name>
<evidence type="ECO:0000256" key="4">
    <source>
        <dbReference type="ARBA" id="ARBA00022676"/>
    </source>
</evidence>
<comment type="similarity">
    <text evidence="3 12">Belongs to the glycosyltransferase 22 family.</text>
</comment>
<sequence>MADSSVQRFCPSYKWGQTATHVVVTLEVEAHNVGYHKVDDGTVSVDGDVPGKGPFQLLLHLAHAVTPNGAEIAMRPRSVRLKLPKSEPGVTWKSLQKPEYPRPAQEKKDFDFFEDSDASDDKEGGSDSDEELERLVREEQAKGPRPLPERKKAVPGQRDPLIGPFCAPDEMDFLLLFAVLFHLYWCPFTKVEESFNMQAMHDILHHGLNLSAYDHHSFPGTVPRTFLGAMITALVASPFSFFFQSVGAPKIMSQFAVRAALGLISVAGVSSFRWQLGKKHGAAASVAYGFVTMIQFHLVFYATRALPNTFALALVNISYGYYLRGDMTRSMCLLAFTGSVFRFEVLILAAPLFFLALYRKQVPSLLRLIGSASAVGAAGVALSVTVDSLMWGRLLWPEAEVFYFNAILNRSHEWGTSPIHWYVTSALPRAMLGTALFIPTSLWFNPRVRDLFVCACVYVSIFSLLPHKELRFVLYVVPVFNMVCAEELVRLWRGRENPKYGKYWFRGATTILAFTLFGTWGFLKVSQQNYPGGAALEELHNLERLNVTRGLLTPHVHIDSSAAQQGVTRFIEEQRRWVYSKKEGEHDMAGYTHLVTDKASVEGFVPFITVTGVDLSSVMTSPRPRMVPKMRVFKRKDLDVAPPPPPPPPGKPQQATEADDDDEEL</sequence>
<evidence type="ECO:0000256" key="8">
    <source>
        <dbReference type="ARBA" id="ARBA00022989"/>
    </source>
</evidence>
<dbReference type="SUPFAM" id="SSF49764">
    <property type="entry name" value="HSP20-like chaperones"/>
    <property type="match status" value="1"/>
</dbReference>
<dbReference type="Pfam" id="PF03901">
    <property type="entry name" value="Glyco_transf_22"/>
    <property type="match status" value="1"/>
</dbReference>
<gene>
    <name evidence="15" type="ORF">HAND00432_LOCUS6893</name>
</gene>
<feature type="transmembrane region" description="Helical" evidence="12">
    <location>
        <begin position="365"/>
        <end position="386"/>
    </location>
</feature>
<evidence type="ECO:0000259" key="14">
    <source>
        <dbReference type="PROSITE" id="PS51203"/>
    </source>
</evidence>
<feature type="transmembrane region" description="Helical" evidence="12">
    <location>
        <begin position="419"/>
        <end position="438"/>
    </location>
</feature>
<keyword evidence="8 12" id="KW-1133">Transmembrane helix</keyword>
<dbReference type="InterPro" id="IPR007052">
    <property type="entry name" value="CS_dom"/>
</dbReference>
<comment type="subcellular location">
    <subcellularLocation>
        <location evidence="1 12">Endoplasmic reticulum membrane</location>
        <topology evidence="1 12">Multi-pass membrane protein</topology>
    </subcellularLocation>
</comment>
<keyword evidence="4 12" id="KW-0328">Glycosyltransferase</keyword>
<dbReference type="GO" id="GO:0052917">
    <property type="term" value="F:dol-P-Man:Man(7)GlcNAc(2)-PP-Dol alpha-1,6-mannosyltransferase activity"/>
    <property type="evidence" value="ECO:0007669"/>
    <property type="project" value="UniProtKB-EC"/>
</dbReference>